<dbReference type="AlphaFoldDB" id="A0AAD6LN45"/>
<gene>
    <name evidence="6" type="ORF">NC653_034537</name>
</gene>
<dbReference type="PROSITE" id="PS50005">
    <property type="entry name" value="TPR"/>
    <property type="match status" value="2"/>
</dbReference>
<dbReference type="GO" id="GO:0003676">
    <property type="term" value="F:nucleic acid binding"/>
    <property type="evidence" value="ECO:0007669"/>
    <property type="project" value="InterPro"/>
</dbReference>
<organism evidence="6 7">
    <name type="scientific">Populus alba x Populus x berolinensis</name>
    <dbReference type="NCBI Taxonomy" id="444605"/>
    <lineage>
        <taxon>Eukaryota</taxon>
        <taxon>Viridiplantae</taxon>
        <taxon>Streptophyta</taxon>
        <taxon>Embryophyta</taxon>
        <taxon>Tracheophyta</taxon>
        <taxon>Spermatophyta</taxon>
        <taxon>Magnoliopsida</taxon>
        <taxon>eudicotyledons</taxon>
        <taxon>Gunneridae</taxon>
        <taxon>Pentapetalae</taxon>
        <taxon>rosids</taxon>
        <taxon>fabids</taxon>
        <taxon>Malpighiales</taxon>
        <taxon>Salicaceae</taxon>
        <taxon>Saliceae</taxon>
        <taxon>Populus</taxon>
    </lineage>
</organism>
<dbReference type="FunFam" id="3.90.1300.10:FF:000004">
    <property type="entry name" value="Outer envelope protein 64, mitochondrial"/>
    <property type="match status" value="1"/>
</dbReference>
<dbReference type="Pfam" id="PF13414">
    <property type="entry name" value="TPR_11"/>
    <property type="match status" value="1"/>
</dbReference>
<keyword evidence="2" id="KW-0804">Transcription</keyword>
<evidence type="ECO:0000313" key="7">
    <source>
        <dbReference type="Proteomes" id="UP001164929"/>
    </source>
</evidence>
<evidence type="ECO:0000256" key="1">
    <source>
        <dbReference type="ARBA" id="ARBA00007692"/>
    </source>
</evidence>
<dbReference type="SMART" id="SM00028">
    <property type="entry name" value="TPR"/>
    <property type="match status" value="3"/>
</dbReference>
<protein>
    <recommendedName>
        <fullName evidence="5">Amidase domain-containing protein</fullName>
    </recommendedName>
</protein>
<accession>A0AAD6LN45</accession>
<feature type="repeat" description="TPR" evidence="4">
    <location>
        <begin position="848"/>
        <end position="881"/>
    </location>
</feature>
<comment type="caution">
    <text evidence="6">The sequence shown here is derived from an EMBL/GenBank/DDBJ whole genome shotgun (WGS) entry which is preliminary data.</text>
</comment>
<dbReference type="EMBL" id="JAQIZT010000015">
    <property type="protein sequence ID" value="KAJ6970000.1"/>
    <property type="molecule type" value="Genomic_DNA"/>
</dbReference>
<evidence type="ECO:0000259" key="5">
    <source>
        <dbReference type="Pfam" id="PF01425"/>
    </source>
</evidence>
<feature type="repeat" description="TPR" evidence="4">
    <location>
        <begin position="916"/>
        <end position="949"/>
    </location>
</feature>
<keyword evidence="3" id="KW-0809">Transit peptide</keyword>
<evidence type="ECO:0000256" key="2">
    <source>
        <dbReference type="ARBA" id="ARBA00022472"/>
    </source>
</evidence>
<comment type="similarity">
    <text evidence="1">Belongs to the mTERF family.</text>
</comment>
<dbReference type="SMART" id="SM00733">
    <property type="entry name" value="Mterf"/>
    <property type="match status" value="6"/>
</dbReference>
<dbReference type="InterPro" id="IPR003690">
    <property type="entry name" value="MTERF"/>
</dbReference>
<dbReference type="InterPro" id="IPR011990">
    <property type="entry name" value="TPR-like_helical_dom_sf"/>
</dbReference>
<keyword evidence="7" id="KW-1185">Reference proteome</keyword>
<dbReference type="PANTHER" id="PTHR46310:SF5">
    <property type="entry name" value="OUTER ENVELOPE PROTEIN 64, CHLOROPLASTIC"/>
    <property type="match status" value="1"/>
</dbReference>
<dbReference type="Gene3D" id="3.90.1300.10">
    <property type="entry name" value="Amidase signature (AS) domain"/>
    <property type="match status" value="1"/>
</dbReference>
<evidence type="ECO:0000313" key="6">
    <source>
        <dbReference type="EMBL" id="KAJ6970000.1"/>
    </source>
</evidence>
<proteinExistence type="inferred from homology"/>
<dbReference type="InterPro" id="IPR023631">
    <property type="entry name" value="Amidase_dom"/>
</dbReference>
<evidence type="ECO:0000256" key="3">
    <source>
        <dbReference type="ARBA" id="ARBA00022946"/>
    </source>
</evidence>
<feature type="domain" description="Amidase" evidence="5">
    <location>
        <begin position="430"/>
        <end position="816"/>
    </location>
</feature>
<keyword evidence="2" id="KW-0805">Transcription regulation</keyword>
<evidence type="ECO:0000256" key="4">
    <source>
        <dbReference type="PROSITE-ProRule" id="PRU00339"/>
    </source>
</evidence>
<dbReference type="InterPro" id="IPR019734">
    <property type="entry name" value="TPR_rpt"/>
</dbReference>
<dbReference type="Gene3D" id="1.25.70.10">
    <property type="entry name" value="Transcription termination factor 3, mitochondrial"/>
    <property type="match status" value="1"/>
</dbReference>
<reference evidence="6" key="1">
    <citation type="journal article" date="2023" name="Mol. Ecol. Resour.">
        <title>Chromosome-level genome assembly of a triploid poplar Populus alba 'Berolinensis'.</title>
        <authorList>
            <person name="Chen S."/>
            <person name="Yu Y."/>
            <person name="Wang X."/>
            <person name="Wang S."/>
            <person name="Zhang T."/>
            <person name="Zhou Y."/>
            <person name="He R."/>
            <person name="Meng N."/>
            <person name="Wang Y."/>
            <person name="Liu W."/>
            <person name="Liu Z."/>
            <person name="Liu J."/>
            <person name="Guo Q."/>
            <person name="Huang H."/>
            <person name="Sederoff R.R."/>
            <person name="Wang G."/>
            <person name="Qu G."/>
            <person name="Chen S."/>
        </authorList>
    </citation>
    <scope>NUCLEOTIDE SEQUENCE</scope>
    <source>
        <strain evidence="6">SC-2020</strain>
    </source>
</reference>
<dbReference type="InterPro" id="IPR036928">
    <property type="entry name" value="AS_sf"/>
</dbReference>
<name>A0AAD6LN45_9ROSI</name>
<keyword evidence="2" id="KW-0806">Transcription termination</keyword>
<keyword evidence="4" id="KW-0802">TPR repeat</keyword>
<dbReference type="Gene3D" id="1.25.40.10">
    <property type="entry name" value="Tetratricopeptide repeat domain"/>
    <property type="match status" value="1"/>
</dbReference>
<dbReference type="Pfam" id="PF02536">
    <property type="entry name" value="mTERF"/>
    <property type="match status" value="1"/>
</dbReference>
<dbReference type="SUPFAM" id="SSF75304">
    <property type="entry name" value="Amidase signature (AS) enzymes"/>
    <property type="match status" value="1"/>
</dbReference>
<dbReference type="GO" id="GO:0006353">
    <property type="term" value="P:DNA-templated transcription termination"/>
    <property type="evidence" value="ECO:0007669"/>
    <property type="project" value="UniProtKB-KW"/>
</dbReference>
<dbReference type="Pfam" id="PF01425">
    <property type="entry name" value="Amidase"/>
    <property type="match status" value="1"/>
</dbReference>
<dbReference type="SUPFAM" id="SSF48452">
    <property type="entry name" value="TPR-like"/>
    <property type="match status" value="1"/>
</dbReference>
<dbReference type="InterPro" id="IPR038538">
    <property type="entry name" value="MTERF_sf"/>
</dbReference>
<dbReference type="PANTHER" id="PTHR46310">
    <property type="entry name" value="AMIDASE 1"/>
    <property type="match status" value="1"/>
</dbReference>
<sequence>MFYFLCKSLLQHGRHAATLSPTRKLFSFQHSPSIITLRFFFSTLANPNKQSFAASYLINKFGFSPESALSASKHLSFKTPDNPDSVIHMFQHYGLSQDQIFKLVKKYPRVLSCKPEKTLLPKLKFFHSKGMSGNDIAHILCAYPCILNRSLENQIVLNFNFLGNLLQSNEKTIAAAKRYSPILYHKIDTFLKPCIDILEEYGVPKRHIATLVHRSPRSVMMSPDRLRSIAETVREMGCDPLKPHFATAVMVMGLLSKSGWERRLGVYKSWGWSEEDVLAAFIKEPWCMMTSDDKIMAVMDFLVNNMDCEPSFIVKNPYLLKPGLKTTFIPRASVAQFLLSKQLIKRKPNLVTLFLCSEKMFLEKFVNCFDEAPQLLKLLIDELPKLVVLFKYFEKLLEKFFKKVLREDFGAFIHKLQLLPPPQPAPPKAPHPLTGLTFAVSDLFDIEGYVTGFGHPDWAKTHEAASRTSVVVSTLVEGGATCVGKTVIDELAYSITGENKHYGTPTNPVEPARVPGGSSSGAAVAVAANLADFSLGVDTVGGVRVPAGFCGIIGFRPSYGAISKIGVLPVSASLDTVGWFAKDPNILRRVGHVLLQSAFGGQRSPRQIIMADDCFQSLKFPVDRITQVVVKSTEKHFGRQLLKHEILDVYLNSKVPSLKEFHNKKTNGEVKTSSIRLLANVMQLLHRYEFRSNHEEWINTVKPILEPNFSAQMNETMELSDAEIELCKSIREEMRSAINSLLKDDGILVVPTTAYLPPKLGGKEILSEEYQSSSFGLLSIASLSGCCQVTVPLGYYNKCPVSVSLIARHGSDRFLLDTVQTMYKTLQEQAETYVNSKSSNTDSRENSAEMAKEKGNQAFKEQQWQKAISYYNEAIKLNDKNATYYSNRAAAYLELGSFQHAEADCSNAINLDKKNVKAYLRRGTAREMLGYYKDAIEDFKYALVLEPTNKRASLSAERLQKVFAAEKGLVVAQASGMGLILANPSNTPEIRPWVH</sequence>
<dbReference type="Proteomes" id="UP001164929">
    <property type="component" value="Chromosome 15"/>
</dbReference>
<dbReference type="FunFam" id="1.25.70.10:FF:000001">
    <property type="entry name" value="Mitochondrial transcription termination factor-like"/>
    <property type="match status" value="1"/>
</dbReference>